<feature type="transmembrane region" description="Helical" evidence="2">
    <location>
        <begin position="275"/>
        <end position="296"/>
    </location>
</feature>
<evidence type="ECO:0000313" key="4">
    <source>
        <dbReference type="Proteomes" id="UP000602653"/>
    </source>
</evidence>
<dbReference type="Proteomes" id="UP000602653">
    <property type="component" value="Chromosome"/>
</dbReference>
<accession>A0ABX7ILJ2</accession>
<dbReference type="Gene3D" id="2.40.260.10">
    <property type="entry name" value="Sortase"/>
    <property type="match status" value="1"/>
</dbReference>
<name>A0ABX7ILJ2_9ACTO</name>
<dbReference type="InterPro" id="IPR005754">
    <property type="entry name" value="Sortase"/>
</dbReference>
<evidence type="ECO:0000256" key="1">
    <source>
        <dbReference type="ARBA" id="ARBA00022801"/>
    </source>
</evidence>
<dbReference type="NCBIfam" id="TIGR01076">
    <property type="entry name" value="sortase_fam"/>
    <property type="match status" value="1"/>
</dbReference>
<keyword evidence="2" id="KW-0812">Transmembrane</keyword>
<dbReference type="CDD" id="cd05827">
    <property type="entry name" value="Sortase_C"/>
    <property type="match status" value="1"/>
</dbReference>
<proteinExistence type="predicted"/>
<reference evidence="3 4" key="1">
    <citation type="submission" date="2021-02" db="EMBL/GenBank/DDBJ databases">
        <title>Complete Genome Sequence of Arcanobacterium phocisimile strain DSM 26142T from a harbour seal.</title>
        <authorList>
            <person name="Borowiak M."/>
            <person name="Alssahen M."/>
            <person name="Malorny B."/>
            <person name="Laemmler C."/>
            <person name="Siebert U."/>
            <person name="Ploetz M."/>
            <person name="Abdulmawjood A."/>
        </authorList>
    </citation>
    <scope>NUCLEOTIDE SEQUENCE [LARGE SCALE GENOMIC DNA]</scope>
    <source>
        <strain evidence="3 4">DSM 26142</strain>
    </source>
</reference>
<keyword evidence="2" id="KW-1133">Transmembrane helix</keyword>
<gene>
    <name evidence="3" type="ORF">JTE88_01040</name>
</gene>
<dbReference type="InterPro" id="IPR023365">
    <property type="entry name" value="Sortase_dom-sf"/>
</dbReference>
<sequence length="304" mass="33956">MHRNIVFAEKSEGRDVGLPEPEIAKNKKASGGFLMPTIIILIGVSILLYPIVSTQWNNYQQRLVADEYASFVEKQDTSKLEESLEKAYSYNQNRTVGPILDPWTARLSDDNEPYSEYLEQLNLMGTMARIVIPSIKVDLPVFHGTRPETLERGVGHLFGTDLPVGGEGTHSVLTSHTGLQTATLFDNLKDISTGDSIYIDVYGEKLRYVVTGTEVVLPDEADTLYKVEGKDLLTLVTCTPYGINSHRLLVHAERAPMDDNGADAVENGVGWEIQWWMWLFGIAALSAVLILIRFLYVSKNNHNQ</sequence>
<keyword evidence="1" id="KW-0378">Hydrolase</keyword>
<feature type="transmembrane region" description="Helical" evidence="2">
    <location>
        <begin position="33"/>
        <end position="52"/>
    </location>
</feature>
<dbReference type="EMBL" id="CP070228">
    <property type="protein sequence ID" value="QRV02975.1"/>
    <property type="molecule type" value="Genomic_DNA"/>
</dbReference>
<dbReference type="NCBIfam" id="NF033745">
    <property type="entry name" value="class_C_sortase"/>
    <property type="match status" value="1"/>
</dbReference>
<keyword evidence="4" id="KW-1185">Reference proteome</keyword>
<dbReference type="Pfam" id="PF04203">
    <property type="entry name" value="Sortase"/>
    <property type="match status" value="1"/>
</dbReference>
<evidence type="ECO:0000313" key="3">
    <source>
        <dbReference type="EMBL" id="QRV02975.1"/>
    </source>
</evidence>
<keyword evidence="2" id="KW-0472">Membrane</keyword>
<protein>
    <submittedName>
        <fullName evidence="3">Class C sortase</fullName>
    </submittedName>
</protein>
<dbReference type="SUPFAM" id="SSF63817">
    <property type="entry name" value="Sortase"/>
    <property type="match status" value="1"/>
</dbReference>
<evidence type="ECO:0000256" key="2">
    <source>
        <dbReference type="SAM" id="Phobius"/>
    </source>
</evidence>
<organism evidence="3 4">
    <name type="scientific">Arcanobacterium phocisimile</name>
    <dbReference type="NCBI Taxonomy" id="1302235"/>
    <lineage>
        <taxon>Bacteria</taxon>
        <taxon>Bacillati</taxon>
        <taxon>Actinomycetota</taxon>
        <taxon>Actinomycetes</taxon>
        <taxon>Actinomycetales</taxon>
        <taxon>Actinomycetaceae</taxon>
        <taxon>Arcanobacterium</taxon>
    </lineage>
</organism>
<dbReference type="InterPro" id="IPR042002">
    <property type="entry name" value="Sortase_C"/>
</dbReference>